<accession>A0A7Y7WG93</accession>
<name>A0A7Y7WG93_9PSED</name>
<dbReference type="EMBL" id="JACAPU010000022">
    <property type="protein sequence ID" value="NWB48784.1"/>
    <property type="molecule type" value="Genomic_DNA"/>
</dbReference>
<feature type="signal peptide" evidence="1">
    <location>
        <begin position="1"/>
        <end position="17"/>
    </location>
</feature>
<dbReference type="AlphaFoldDB" id="A0A7Y7WG93"/>
<evidence type="ECO:0008006" key="4">
    <source>
        <dbReference type="Google" id="ProtNLM"/>
    </source>
</evidence>
<keyword evidence="1" id="KW-0732">Signal</keyword>
<feature type="chain" id="PRO_5031016334" description="Secreted protein" evidence="1">
    <location>
        <begin position="18"/>
        <end position="90"/>
    </location>
</feature>
<evidence type="ECO:0000313" key="3">
    <source>
        <dbReference type="Proteomes" id="UP000582981"/>
    </source>
</evidence>
<dbReference type="RefSeq" id="WP_177144845.1">
    <property type="nucleotide sequence ID" value="NZ_JACAPU010000022.1"/>
</dbReference>
<reference evidence="2 3" key="1">
    <citation type="submission" date="2020-04" db="EMBL/GenBank/DDBJ databases">
        <title>Molecular characterization of pseudomonads from Agaricus bisporus reveal novel blotch 2 pathogens in Western Europe.</title>
        <authorList>
            <person name="Taparia T."/>
            <person name="Krijger M."/>
            <person name="Haynes E."/>
            <person name="Elpinstone J.G."/>
            <person name="Noble R."/>
            <person name="Van Der Wolf J."/>
        </authorList>
    </citation>
    <scope>NUCLEOTIDE SEQUENCE [LARGE SCALE GENOMIC DNA]</scope>
    <source>
        <strain evidence="2 3">F1001</strain>
    </source>
</reference>
<dbReference type="Proteomes" id="UP000582981">
    <property type="component" value="Unassembled WGS sequence"/>
</dbReference>
<proteinExistence type="predicted"/>
<evidence type="ECO:0000256" key="1">
    <source>
        <dbReference type="SAM" id="SignalP"/>
    </source>
</evidence>
<gene>
    <name evidence="2" type="ORF">HX829_20065</name>
</gene>
<evidence type="ECO:0000313" key="2">
    <source>
        <dbReference type="EMBL" id="NWB48784.1"/>
    </source>
</evidence>
<comment type="caution">
    <text evidence="2">The sequence shown here is derived from an EMBL/GenBank/DDBJ whole genome shotgun (WGS) entry which is preliminary data.</text>
</comment>
<organism evidence="2 3">
    <name type="scientific">Pseudomonas gingeri</name>
    <dbReference type="NCBI Taxonomy" id="117681"/>
    <lineage>
        <taxon>Bacteria</taxon>
        <taxon>Pseudomonadati</taxon>
        <taxon>Pseudomonadota</taxon>
        <taxon>Gammaproteobacteria</taxon>
        <taxon>Pseudomonadales</taxon>
        <taxon>Pseudomonadaceae</taxon>
        <taxon>Pseudomonas</taxon>
    </lineage>
</organism>
<protein>
    <recommendedName>
        <fullName evidence="4">Secreted protein</fullName>
    </recommendedName>
</protein>
<sequence>MNRSVLLGLFVTASVLAAPSFASPKDQCQVNLETLSNARAQLGSSQQQNLDNSVQQAKDHEALKTEKGSEDCVAITDRAILEIRNSQKGG</sequence>